<dbReference type="AlphaFoldDB" id="A0A8H7Y9U2"/>
<evidence type="ECO:0000256" key="2">
    <source>
        <dbReference type="SAM" id="Phobius"/>
    </source>
</evidence>
<feature type="compositionally biased region" description="Polar residues" evidence="1">
    <location>
        <begin position="39"/>
        <end position="48"/>
    </location>
</feature>
<proteinExistence type="predicted"/>
<comment type="caution">
    <text evidence="3">The sequence shown here is derived from an EMBL/GenBank/DDBJ whole genome shotgun (WGS) entry which is preliminary data.</text>
</comment>
<feature type="region of interest" description="Disordered" evidence="1">
    <location>
        <begin position="35"/>
        <end position="66"/>
    </location>
</feature>
<evidence type="ECO:0000256" key="1">
    <source>
        <dbReference type="SAM" id="MobiDB-lite"/>
    </source>
</evidence>
<keyword evidence="2" id="KW-0812">Transmembrane</keyword>
<keyword evidence="2" id="KW-0472">Membrane</keyword>
<protein>
    <submittedName>
        <fullName evidence="3">Uncharacterized protein</fullName>
    </submittedName>
</protein>
<sequence length="66" mass="7248">MSAIRRATPFLVASTAGIVSGVYIFRPLILQETEKRRSTGTPNHQNVIGANDLPKGQDSTKNRETH</sequence>
<dbReference type="EMBL" id="JAFIQS010000001">
    <property type="protein sequence ID" value="KAG5173773.1"/>
    <property type="molecule type" value="Genomic_DNA"/>
</dbReference>
<organism evidence="3">
    <name type="scientific">Psilocybe cubensis</name>
    <name type="common">Psychedelic mushroom</name>
    <name type="synonym">Stropharia cubensis</name>
    <dbReference type="NCBI Taxonomy" id="181762"/>
    <lineage>
        <taxon>Eukaryota</taxon>
        <taxon>Fungi</taxon>
        <taxon>Dikarya</taxon>
        <taxon>Basidiomycota</taxon>
        <taxon>Agaricomycotina</taxon>
        <taxon>Agaricomycetes</taxon>
        <taxon>Agaricomycetidae</taxon>
        <taxon>Agaricales</taxon>
        <taxon>Agaricineae</taxon>
        <taxon>Strophariaceae</taxon>
        <taxon>Psilocybe</taxon>
    </lineage>
</organism>
<dbReference type="OrthoDB" id="4093673at2759"/>
<gene>
    <name evidence="3" type="ORF">JR316_000430</name>
</gene>
<feature type="transmembrane region" description="Helical" evidence="2">
    <location>
        <begin position="6"/>
        <end position="29"/>
    </location>
</feature>
<keyword evidence="2" id="KW-1133">Transmembrane helix</keyword>
<dbReference type="InterPro" id="IPR057394">
    <property type="entry name" value="PIGBOS1"/>
</dbReference>
<reference evidence="3" key="1">
    <citation type="submission" date="2021-02" db="EMBL/GenBank/DDBJ databases">
        <title>Psilocybe cubensis genome.</title>
        <authorList>
            <person name="Mckernan K.J."/>
            <person name="Crawford S."/>
            <person name="Trippe A."/>
            <person name="Kane L.T."/>
            <person name="Mclaughlin S."/>
        </authorList>
    </citation>
    <scope>NUCLEOTIDE SEQUENCE [LARGE SCALE GENOMIC DNA]</scope>
    <source>
        <strain evidence="3">MGC-MH-2018</strain>
    </source>
</reference>
<accession>A0A8H7Y9U2</accession>
<name>A0A8H7Y9U2_PSICU</name>
<dbReference type="Pfam" id="PF23670">
    <property type="entry name" value="PIGBOS1"/>
    <property type="match status" value="1"/>
</dbReference>
<evidence type="ECO:0000313" key="3">
    <source>
        <dbReference type="EMBL" id="KAG5173773.1"/>
    </source>
</evidence>